<dbReference type="PROSITE" id="PS50888">
    <property type="entry name" value="BHLH"/>
    <property type="match status" value="1"/>
</dbReference>
<evidence type="ECO:0000256" key="4">
    <source>
        <dbReference type="ARBA" id="ARBA00022782"/>
    </source>
</evidence>
<dbReference type="GeneTree" id="ENSGT00940000163190"/>
<dbReference type="AlphaFoldDB" id="A0A8C5PD76"/>
<keyword evidence="16" id="KW-1185">Reference proteome</keyword>
<dbReference type="Gene3D" id="4.10.280.10">
    <property type="entry name" value="Helix-loop-helix DNA-binding domain"/>
    <property type="match status" value="1"/>
</dbReference>
<accession>A0A8C5PD76</accession>
<dbReference type="OrthoDB" id="6085656at2759"/>
<name>A0A8C5PD76_9ANUR</name>
<dbReference type="GO" id="GO:0097150">
    <property type="term" value="P:neuronal stem cell population maintenance"/>
    <property type="evidence" value="ECO:0007669"/>
    <property type="project" value="UniProtKB-ARBA"/>
</dbReference>
<evidence type="ECO:0000256" key="11">
    <source>
        <dbReference type="ARBA" id="ARBA00060201"/>
    </source>
</evidence>
<dbReference type="Pfam" id="PF00010">
    <property type="entry name" value="HLH"/>
    <property type="match status" value="1"/>
</dbReference>
<comment type="subcellular location">
    <subcellularLocation>
        <location evidence="1">Nucleus</location>
    </subcellularLocation>
</comment>
<dbReference type="PANTHER" id="PTHR10985">
    <property type="entry name" value="BASIC HELIX-LOOP-HELIX TRANSCRIPTION FACTOR, HES-RELATED"/>
    <property type="match status" value="1"/>
</dbReference>
<evidence type="ECO:0000256" key="9">
    <source>
        <dbReference type="ARBA" id="ARBA00023242"/>
    </source>
</evidence>
<dbReference type="SUPFAM" id="SSF158457">
    <property type="entry name" value="Orange domain-like"/>
    <property type="match status" value="1"/>
</dbReference>
<keyword evidence="4" id="KW-0221">Differentiation</keyword>
<dbReference type="GO" id="GO:0046983">
    <property type="term" value="F:protein dimerization activity"/>
    <property type="evidence" value="ECO:0007669"/>
    <property type="project" value="InterPro"/>
</dbReference>
<organism evidence="15 16">
    <name type="scientific">Leptobrachium leishanense</name>
    <name type="common">Leishan spiny toad</name>
    <dbReference type="NCBI Taxonomy" id="445787"/>
    <lineage>
        <taxon>Eukaryota</taxon>
        <taxon>Metazoa</taxon>
        <taxon>Chordata</taxon>
        <taxon>Craniata</taxon>
        <taxon>Vertebrata</taxon>
        <taxon>Euteleostomi</taxon>
        <taxon>Amphibia</taxon>
        <taxon>Batrachia</taxon>
        <taxon>Anura</taxon>
        <taxon>Pelobatoidea</taxon>
        <taxon>Megophryidae</taxon>
        <taxon>Leptobrachium</taxon>
    </lineage>
</organism>
<keyword evidence="2" id="KW-0217">Developmental protein</keyword>
<dbReference type="SUPFAM" id="SSF47459">
    <property type="entry name" value="HLH, helix-loop-helix DNA-binding domain"/>
    <property type="match status" value="1"/>
</dbReference>
<reference evidence="15" key="2">
    <citation type="submission" date="2025-09" db="UniProtKB">
        <authorList>
            <consortium name="Ensembl"/>
        </authorList>
    </citation>
    <scope>IDENTIFICATION</scope>
</reference>
<evidence type="ECO:0000256" key="8">
    <source>
        <dbReference type="ARBA" id="ARBA00023163"/>
    </source>
</evidence>
<sequence>MAFSGIANLTVTKYSEDKLTTKEKSKIRKPMVEKMRRDRINLCINKLQKLLEQDFHVLQPDSKPEKADILELAVQFLKKQICHFSIDNKAERSNHPEFNFGYSNCLHEAQSFLSTHCFQEQTQVHFLNYIQHLGSHQHSIPTRTMAFSQHQKNSDLLFTGSETFWRPW</sequence>
<feature type="domain" description="BHLH" evidence="14">
    <location>
        <begin position="24"/>
        <end position="80"/>
    </location>
</feature>
<dbReference type="InterPro" id="IPR050370">
    <property type="entry name" value="HES_HEY"/>
</dbReference>
<proteinExistence type="predicted"/>
<keyword evidence="3" id="KW-0678">Repressor</keyword>
<keyword evidence="9" id="KW-0539">Nucleus</keyword>
<evidence type="ECO:0000256" key="1">
    <source>
        <dbReference type="ARBA" id="ARBA00004123"/>
    </source>
</evidence>
<evidence type="ECO:0000256" key="13">
    <source>
        <dbReference type="ARBA" id="ARBA00081413"/>
    </source>
</evidence>
<dbReference type="InterPro" id="IPR036638">
    <property type="entry name" value="HLH_DNA-bd_sf"/>
</dbReference>
<evidence type="ECO:0000256" key="12">
    <source>
        <dbReference type="ARBA" id="ARBA00072975"/>
    </source>
</evidence>
<evidence type="ECO:0000256" key="2">
    <source>
        <dbReference type="ARBA" id="ARBA00022473"/>
    </source>
</evidence>
<evidence type="ECO:0000313" key="16">
    <source>
        <dbReference type="Proteomes" id="UP000694569"/>
    </source>
</evidence>
<keyword evidence="5" id="KW-0524">Neurogenesis</keyword>
<dbReference type="InterPro" id="IPR011598">
    <property type="entry name" value="bHLH_dom"/>
</dbReference>
<dbReference type="GO" id="GO:0030154">
    <property type="term" value="P:cell differentiation"/>
    <property type="evidence" value="ECO:0007669"/>
    <property type="project" value="UniProtKB-KW"/>
</dbReference>
<dbReference type="Proteomes" id="UP000694569">
    <property type="component" value="Unplaced"/>
</dbReference>
<evidence type="ECO:0000256" key="10">
    <source>
        <dbReference type="ARBA" id="ARBA00023791"/>
    </source>
</evidence>
<keyword evidence="7" id="KW-0238">DNA-binding</keyword>
<protein>
    <recommendedName>
        <fullName evidence="12">Transcription factor HES-5</fullName>
    </recommendedName>
    <alternativeName>
        <fullName evidence="13">Hairy and enhancer of split 5</fullName>
    </alternativeName>
</protein>
<dbReference type="SMART" id="SM00353">
    <property type="entry name" value="HLH"/>
    <property type="match status" value="1"/>
</dbReference>
<dbReference type="FunFam" id="4.10.280.10:FF:000033">
    <property type="entry name" value="Transcription factor HES-5"/>
    <property type="match status" value="1"/>
</dbReference>
<evidence type="ECO:0000313" key="15">
    <source>
        <dbReference type="Ensembl" id="ENSLLEP00000014406.1"/>
    </source>
</evidence>
<dbReference type="GO" id="GO:0048513">
    <property type="term" value="P:animal organ development"/>
    <property type="evidence" value="ECO:0007669"/>
    <property type="project" value="UniProtKB-ARBA"/>
</dbReference>
<evidence type="ECO:0000256" key="7">
    <source>
        <dbReference type="ARBA" id="ARBA00023125"/>
    </source>
</evidence>
<reference evidence="15" key="1">
    <citation type="submission" date="2025-08" db="UniProtKB">
        <authorList>
            <consortium name="Ensembl"/>
        </authorList>
    </citation>
    <scope>IDENTIFICATION</scope>
</reference>
<keyword evidence="6" id="KW-0805">Transcription regulation</keyword>
<dbReference type="GO" id="GO:0000122">
    <property type="term" value="P:negative regulation of transcription by RNA polymerase II"/>
    <property type="evidence" value="ECO:0007669"/>
    <property type="project" value="UniProtKB-ARBA"/>
</dbReference>
<dbReference type="GO" id="GO:0003677">
    <property type="term" value="F:DNA binding"/>
    <property type="evidence" value="ECO:0007669"/>
    <property type="project" value="UniProtKB-KW"/>
</dbReference>
<dbReference type="Ensembl" id="ENSLLET00000014969.1">
    <property type="protein sequence ID" value="ENSLLEP00000014406.1"/>
    <property type="gene ID" value="ENSLLEG00000009164.1"/>
</dbReference>
<evidence type="ECO:0000256" key="6">
    <source>
        <dbReference type="ARBA" id="ARBA00023015"/>
    </source>
</evidence>
<dbReference type="GO" id="GO:0005634">
    <property type="term" value="C:nucleus"/>
    <property type="evidence" value="ECO:0007669"/>
    <property type="project" value="UniProtKB-SubCell"/>
</dbReference>
<evidence type="ECO:0000256" key="5">
    <source>
        <dbReference type="ARBA" id="ARBA00022902"/>
    </source>
</evidence>
<comment type="function">
    <text evidence="11">Transcriptional repressor of genes that require a bHLH protein for their transcription. Plays an important role as neurogenesis negative regulator.</text>
</comment>
<evidence type="ECO:0000259" key="14">
    <source>
        <dbReference type="PROSITE" id="PS50888"/>
    </source>
</evidence>
<dbReference type="GO" id="GO:0045596">
    <property type="term" value="P:negative regulation of cell differentiation"/>
    <property type="evidence" value="ECO:0007669"/>
    <property type="project" value="UniProtKB-ARBA"/>
</dbReference>
<keyword evidence="8" id="KW-0804">Transcription</keyword>
<evidence type="ECO:0000256" key="3">
    <source>
        <dbReference type="ARBA" id="ARBA00022491"/>
    </source>
</evidence>
<comment type="subunit">
    <text evidence="10">Transcription repression requires formation of a complex with a corepressor protein of the Groucho/TLE family.</text>
</comment>
<dbReference type="GO" id="GO:0007399">
    <property type="term" value="P:nervous system development"/>
    <property type="evidence" value="ECO:0007669"/>
    <property type="project" value="UniProtKB-KW"/>
</dbReference>